<sequence length="276" mass="30066">MSRAGDGVATPFCGFRCDGQMTPKLKVLIKVLGVMLLLSLGFGFPSLASCDFRGPSSSSTSSDLLVVLVDVYVKSLWEVNDKVGKVADVYVARKLSKIELVSLPCCAWNDVAVKKLATKWGDVCFLEEDGDDSLAVKRVCIKTGKPSLIHDMNKVVAQGIEYGVVRMVIRLMRSKRNLLARMIRLLMVLEELVLLIEREDFFQTTTKRKGNGAVDGGLYPPNVAATRDVVENQCKPVVPAPVRVVECELSDGPSHLVANVEGEGASESPSQHPGFR</sequence>
<evidence type="ECO:0008006" key="4">
    <source>
        <dbReference type="Google" id="ProtNLM"/>
    </source>
</evidence>
<comment type="caution">
    <text evidence="2">The sequence shown here is derived from an EMBL/GenBank/DDBJ whole genome shotgun (WGS) entry which is preliminary data.</text>
</comment>
<dbReference type="EMBL" id="CAKMRJ010000002">
    <property type="protein sequence ID" value="CAH1416827.1"/>
    <property type="molecule type" value="Genomic_DNA"/>
</dbReference>
<evidence type="ECO:0000313" key="3">
    <source>
        <dbReference type="Proteomes" id="UP001157418"/>
    </source>
</evidence>
<proteinExistence type="predicted"/>
<keyword evidence="1" id="KW-1133">Transmembrane helix</keyword>
<gene>
    <name evidence="2" type="ORF">LVIROSA_LOCUS4566</name>
</gene>
<keyword evidence="1" id="KW-0472">Membrane</keyword>
<keyword evidence="1" id="KW-0812">Transmembrane</keyword>
<evidence type="ECO:0000313" key="2">
    <source>
        <dbReference type="EMBL" id="CAH1416827.1"/>
    </source>
</evidence>
<dbReference type="AlphaFoldDB" id="A0AAU9LR46"/>
<name>A0AAU9LR46_9ASTR</name>
<keyword evidence="3" id="KW-1185">Reference proteome</keyword>
<reference evidence="2 3" key="1">
    <citation type="submission" date="2022-01" db="EMBL/GenBank/DDBJ databases">
        <authorList>
            <person name="Xiong W."/>
            <person name="Schranz E."/>
        </authorList>
    </citation>
    <scope>NUCLEOTIDE SEQUENCE [LARGE SCALE GENOMIC DNA]</scope>
</reference>
<evidence type="ECO:0000256" key="1">
    <source>
        <dbReference type="SAM" id="Phobius"/>
    </source>
</evidence>
<dbReference type="Proteomes" id="UP001157418">
    <property type="component" value="Unassembled WGS sequence"/>
</dbReference>
<accession>A0AAU9LR46</accession>
<organism evidence="2 3">
    <name type="scientific">Lactuca virosa</name>
    <dbReference type="NCBI Taxonomy" id="75947"/>
    <lineage>
        <taxon>Eukaryota</taxon>
        <taxon>Viridiplantae</taxon>
        <taxon>Streptophyta</taxon>
        <taxon>Embryophyta</taxon>
        <taxon>Tracheophyta</taxon>
        <taxon>Spermatophyta</taxon>
        <taxon>Magnoliopsida</taxon>
        <taxon>eudicotyledons</taxon>
        <taxon>Gunneridae</taxon>
        <taxon>Pentapetalae</taxon>
        <taxon>asterids</taxon>
        <taxon>campanulids</taxon>
        <taxon>Asterales</taxon>
        <taxon>Asteraceae</taxon>
        <taxon>Cichorioideae</taxon>
        <taxon>Cichorieae</taxon>
        <taxon>Lactucinae</taxon>
        <taxon>Lactuca</taxon>
    </lineage>
</organism>
<feature type="transmembrane region" description="Helical" evidence="1">
    <location>
        <begin position="27"/>
        <end position="48"/>
    </location>
</feature>
<protein>
    <recommendedName>
        <fullName evidence="4">DUF4283 domain-containing protein</fullName>
    </recommendedName>
</protein>